<accession>A0A6P2BK97</accession>
<evidence type="ECO:0000256" key="2">
    <source>
        <dbReference type="ARBA" id="ARBA00022729"/>
    </source>
</evidence>
<dbReference type="AlphaFoldDB" id="A0A6P2BK97"/>
<evidence type="ECO:0000256" key="1">
    <source>
        <dbReference type="ARBA" id="ARBA00010062"/>
    </source>
</evidence>
<evidence type="ECO:0000313" key="6">
    <source>
        <dbReference type="Proteomes" id="UP000460272"/>
    </source>
</evidence>
<name>A0A6P2BK97_9ACTN</name>
<evidence type="ECO:0000256" key="3">
    <source>
        <dbReference type="SAM" id="SignalP"/>
    </source>
</evidence>
<evidence type="ECO:0000313" key="5">
    <source>
        <dbReference type="EMBL" id="TVY98973.1"/>
    </source>
</evidence>
<dbReference type="Gene3D" id="3.40.50.2300">
    <property type="match status" value="2"/>
</dbReference>
<dbReference type="PANTHER" id="PTHR30483">
    <property type="entry name" value="LEUCINE-SPECIFIC-BINDING PROTEIN"/>
    <property type="match status" value="1"/>
</dbReference>
<reference evidence="5 6" key="1">
    <citation type="submission" date="2018-11" db="EMBL/GenBank/DDBJ databases">
        <title>Trebonia kvetii gen.nov., sp.nov., a novel acidophilic actinobacterium, and proposal of the new actinobacterial family Treboniaceae fam. nov.</title>
        <authorList>
            <person name="Rapoport D."/>
            <person name="Sagova-Mareckova M."/>
            <person name="Sedlacek I."/>
            <person name="Provaznik J."/>
            <person name="Kralova S."/>
            <person name="Pavlinic D."/>
            <person name="Benes V."/>
            <person name="Kopecky J."/>
        </authorList>
    </citation>
    <scope>NUCLEOTIDE SEQUENCE [LARGE SCALE GENOMIC DNA]</scope>
    <source>
        <strain evidence="5 6">15Tr583</strain>
    </source>
</reference>
<feature type="chain" id="PRO_5027083872" evidence="3">
    <location>
        <begin position="25"/>
        <end position="416"/>
    </location>
</feature>
<dbReference type="InterPro" id="IPR028081">
    <property type="entry name" value="Leu-bd"/>
</dbReference>
<dbReference type="Proteomes" id="UP000460272">
    <property type="component" value="Unassembled WGS sequence"/>
</dbReference>
<feature type="signal peptide" evidence="3">
    <location>
        <begin position="1"/>
        <end position="24"/>
    </location>
</feature>
<keyword evidence="6" id="KW-1185">Reference proteome</keyword>
<dbReference type="PANTHER" id="PTHR30483:SF6">
    <property type="entry name" value="PERIPLASMIC BINDING PROTEIN OF ABC TRANSPORTER FOR NATURAL AMINO ACIDS"/>
    <property type="match status" value="1"/>
</dbReference>
<dbReference type="PROSITE" id="PS51257">
    <property type="entry name" value="PROKAR_LIPOPROTEIN"/>
    <property type="match status" value="1"/>
</dbReference>
<protein>
    <submittedName>
        <fullName evidence="5">Amino acid ABC transporter substrate-binding protein</fullName>
    </submittedName>
</protein>
<dbReference type="OrthoDB" id="7337537at2"/>
<dbReference type="Pfam" id="PF13458">
    <property type="entry name" value="Peripla_BP_6"/>
    <property type="match status" value="1"/>
</dbReference>
<keyword evidence="2 3" id="KW-0732">Signal</keyword>
<proteinExistence type="inferred from homology"/>
<dbReference type="EMBL" id="RPFW01000016">
    <property type="protein sequence ID" value="TVY98973.1"/>
    <property type="molecule type" value="Genomic_DNA"/>
</dbReference>
<dbReference type="SUPFAM" id="SSF53822">
    <property type="entry name" value="Periplasmic binding protein-like I"/>
    <property type="match status" value="1"/>
</dbReference>
<sequence length="416" mass="43160">MPNRRITALIGLSAAVLAGSVACASSSSSGGNSTGSGAIQIGLMADYTGQQSYLGPDMESGVRTAIAVINADGGVLGRPLSLSTGDTVGDPVDAIPAFRKLISANQITAVVGPTSNEGPALLPITAQNHIPMFLQGGTTALDHETNPYYFRTTVGDATLGKAMAAFARIKGFKRAAFAFTTSTAAQTLVDPIKNEFLAKGGTVVASVNLVPAASSYRSNIQQLMAAKPDVVFFQQDPQTAGTFFHEAAELGFNTKTTWVGTDTEMSQDVFKALGPTLATTNFFFAHGSVEHSRALAAFTAAYKKKTGSSQFLTFAPESYDATNILALAIDKAGSTSGPAIAKAVLEVTTQSPGAVTVYTYADGLAALKAGKTIKYSGVASTDVFDQWHNVAGPMVVSRWTATGIIADVLALDAKQY</sequence>
<dbReference type="RefSeq" id="WP_145862393.1">
    <property type="nucleotide sequence ID" value="NZ_RPFW01000016.1"/>
</dbReference>
<feature type="domain" description="Leucine-binding protein" evidence="4">
    <location>
        <begin position="39"/>
        <end position="362"/>
    </location>
</feature>
<comment type="caution">
    <text evidence="5">The sequence shown here is derived from an EMBL/GenBank/DDBJ whole genome shotgun (WGS) entry which is preliminary data.</text>
</comment>
<comment type="similarity">
    <text evidence="1">Belongs to the leucine-binding protein family.</text>
</comment>
<organism evidence="5 6">
    <name type="scientific">Trebonia kvetii</name>
    <dbReference type="NCBI Taxonomy" id="2480626"/>
    <lineage>
        <taxon>Bacteria</taxon>
        <taxon>Bacillati</taxon>
        <taxon>Actinomycetota</taxon>
        <taxon>Actinomycetes</taxon>
        <taxon>Streptosporangiales</taxon>
        <taxon>Treboniaceae</taxon>
        <taxon>Trebonia</taxon>
    </lineage>
</organism>
<dbReference type="InterPro" id="IPR028082">
    <property type="entry name" value="Peripla_BP_I"/>
</dbReference>
<gene>
    <name evidence="5" type="ORF">EAS64_42475</name>
</gene>
<dbReference type="InterPro" id="IPR051010">
    <property type="entry name" value="BCAA_transport"/>
</dbReference>
<evidence type="ECO:0000259" key="4">
    <source>
        <dbReference type="Pfam" id="PF13458"/>
    </source>
</evidence>